<proteinExistence type="predicted"/>
<dbReference type="eggNOG" id="ENOG502RR3J">
    <property type="taxonomic scope" value="Eukaryota"/>
</dbReference>
<dbReference type="InterPro" id="IPR046670">
    <property type="entry name" value="DUF6540"/>
</dbReference>
<dbReference type="OMA" id="QEWTEDT"/>
<dbReference type="VEuPathDB" id="FungiDB:F503_04880"/>
<dbReference type="Pfam" id="PF20174">
    <property type="entry name" value="DUF6540"/>
    <property type="match status" value="1"/>
</dbReference>
<organism evidence="1 2">
    <name type="scientific">Ophiostoma piceae (strain UAMH 11346)</name>
    <name type="common">Sap stain fungus</name>
    <dbReference type="NCBI Taxonomy" id="1262450"/>
    <lineage>
        <taxon>Eukaryota</taxon>
        <taxon>Fungi</taxon>
        <taxon>Dikarya</taxon>
        <taxon>Ascomycota</taxon>
        <taxon>Pezizomycotina</taxon>
        <taxon>Sordariomycetes</taxon>
        <taxon>Sordariomycetidae</taxon>
        <taxon>Ophiostomatales</taxon>
        <taxon>Ophiostomataceae</taxon>
        <taxon>Ophiostoma</taxon>
    </lineage>
</organism>
<dbReference type="Proteomes" id="UP000016923">
    <property type="component" value="Unassembled WGS sequence"/>
</dbReference>
<dbReference type="EMBL" id="KE148163">
    <property type="protein sequence ID" value="EPE04032.1"/>
    <property type="molecule type" value="Genomic_DNA"/>
</dbReference>
<reference evidence="1 2" key="1">
    <citation type="journal article" date="2013" name="BMC Genomics">
        <title>The genome and transcriptome of the pine saprophyte Ophiostoma piceae, and a comparison with the bark beetle-associated pine pathogen Grosmannia clavigera.</title>
        <authorList>
            <person name="Haridas S."/>
            <person name="Wang Y."/>
            <person name="Lim L."/>
            <person name="Massoumi Alamouti S."/>
            <person name="Jackman S."/>
            <person name="Docking R."/>
            <person name="Robertson G."/>
            <person name="Birol I."/>
            <person name="Bohlmann J."/>
            <person name="Breuil C."/>
        </authorList>
    </citation>
    <scope>NUCLEOTIDE SEQUENCE [LARGE SCALE GENOMIC DNA]</scope>
    <source>
        <strain evidence="1 2">UAMH 11346</strain>
    </source>
</reference>
<evidence type="ECO:0000313" key="1">
    <source>
        <dbReference type="EMBL" id="EPE04032.1"/>
    </source>
</evidence>
<sequence>MPGSGPYVVSDATKRGRQFVVYSDGTQRTRRVDKYGTALGEWTLLEPVPPEEPEPLQLHVVARHQAEGEPKHWSLYAVRRGADGSTSGQVWQVTGDAEHMIYDHGDDIDLFNGADFAWQQTVNTDLSEESFVKVDEMARSEPPPRAESRKEVTENCQGWTVRLLRRLVDTGIVAPEAVVSLQGSMDPV</sequence>
<protein>
    <submittedName>
        <fullName evidence="1">Uncharacterized protein</fullName>
    </submittedName>
</protein>
<dbReference type="OrthoDB" id="4342612at2759"/>
<name>S3BU61_OPHP1</name>
<dbReference type="AlphaFoldDB" id="S3BU61"/>
<keyword evidence="2" id="KW-1185">Reference proteome</keyword>
<accession>S3BU61</accession>
<dbReference type="HOGENOM" id="CLU_102243_0_0_1"/>
<evidence type="ECO:0000313" key="2">
    <source>
        <dbReference type="Proteomes" id="UP000016923"/>
    </source>
</evidence>
<gene>
    <name evidence="1" type="ORF">F503_04880</name>
</gene>